<sequence length="94" mass="10559">MNITDKIEQAKPAVPVEGRMDAPQRTRARQPEGRPERQEDLVELATSLSQISTDELDRQQARRVADLKARIQSGAYRVDSRQVAEKMLANDSGI</sequence>
<evidence type="ECO:0000313" key="14">
    <source>
        <dbReference type="Proteomes" id="UP000831485"/>
    </source>
</evidence>
<evidence type="ECO:0000256" key="1">
    <source>
        <dbReference type="ARBA" id="ARBA00005322"/>
    </source>
</evidence>
<dbReference type="EMBL" id="CP096574">
    <property type="protein sequence ID" value="UPU37365.1"/>
    <property type="molecule type" value="Genomic_DNA"/>
</dbReference>
<keyword evidence="4" id="KW-1005">Bacterial flagellum biogenesis</keyword>
<evidence type="ECO:0000256" key="3">
    <source>
        <dbReference type="ARBA" id="ARBA00022491"/>
    </source>
</evidence>
<keyword evidence="12" id="KW-0966">Cell projection</keyword>
<evidence type="ECO:0000256" key="2">
    <source>
        <dbReference type="ARBA" id="ARBA00017823"/>
    </source>
</evidence>
<dbReference type="NCBIfam" id="TIGR03824">
    <property type="entry name" value="FlgM_jcvi"/>
    <property type="match status" value="1"/>
</dbReference>
<dbReference type="RefSeq" id="WP_183346881.1">
    <property type="nucleotide sequence ID" value="NZ_BLXY01000002.1"/>
</dbReference>
<gene>
    <name evidence="12" type="primary">flgM</name>
    <name evidence="11" type="ORF">GMPD_19920</name>
    <name evidence="12" type="ORF">M1B72_06575</name>
</gene>
<dbReference type="InterPro" id="IPR035890">
    <property type="entry name" value="Anti-sigma-28_factor_FlgM_sf"/>
</dbReference>
<accession>A0A6V8MWY8</accession>
<dbReference type="Proteomes" id="UP000568888">
    <property type="component" value="Unassembled WGS sequence"/>
</dbReference>
<evidence type="ECO:0000256" key="6">
    <source>
        <dbReference type="ARBA" id="ARBA00023163"/>
    </source>
</evidence>
<comment type="similarity">
    <text evidence="1">Belongs to the FlgM family.</text>
</comment>
<evidence type="ECO:0000313" key="12">
    <source>
        <dbReference type="EMBL" id="UPU37365.1"/>
    </source>
</evidence>
<keyword evidence="5" id="KW-0805">Transcription regulation</keyword>
<keyword evidence="12" id="KW-0282">Flagellum</keyword>
<dbReference type="Proteomes" id="UP000831485">
    <property type="component" value="Chromosome"/>
</dbReference>
<feature type="region of interest" description="Disordered" evidence="9">
    <location>
        <begin position="1"/>
        <end position="40"/>
    </location>
</feature>
<protein>
    <recommendedName>
        <fullName evidence="2">Negative regulator of flagellin synthesis</fullName>
    </recommendedName>
    <alternativeName>
        <fullName evidence="8">Anti-sigma-28 factor</fullName>
    </alternativeName>
</protein>
<reference evidence="13" key="1">
    <citation type="submission" date="2020-06" db="EMBL/GenBank/DDBJ databases">
        <title>Draft genomic sequecing of Geomonas sp. Red736.</title>
        <authorList>
            <person name="Itoh H."/>
            <person name="Xu Z.X."/>
            <person name="Ushijima N."/>
            <person name="Masuda Y."/>
            <person name="Shiratori Y."/>
            <person name="Senoo K."/>
        </authorList>
    </citation>
    <scope>NUCLEOTIDE SEQUENCE [LARGE SCALE GENOMIC DNA]</scope>
    <source>
        <strain evidence="13">Red736</strain>
    </source>
</reference>
<dbReference type="AlphaFoldDB" id="A0A6V8MWY8"/>
<evidence type="ECO:0000256" key="8">
    <source>
        <dbReference type="ARBA" id="ARBA00030117"/>
    </source>
</evidence>
<comment type="function">
    <text evidence="7">Responsible for the coupling of flagellin expression to flagellar assembly by preventing expression of the flagellin genes when a component of the middle class of proteins is defective. It negatively regulates flagellar genes by inhibiting the activity of FliA by directly binding to FliA.</text>
</comment>
<dbReference type="EMBL" id="BLXY01000002">
    <property type="protein sequence ID" value="GFO64073.1"/>
    <property type="molecule type" value="Genomic_DNA"/>
</dbReference>
<keyword evidence="3" id="KW-0678">Repressor</keyword>
<keyword evidence="14" id="KW-1185">Reference proteome</keyword>
<reference evidence="11" key="2">
    <citation type="journal article" date="2021" name="Int. J. Syst. Evol. Microbiol.">
        <title>Geomonas silvestris sp. nov., Geomonas paludis sp. nov. and Geomonas limicola sp. nov., isolated from terrestrial environments, and emended description of the genus Geomonas.</title>
        <authorList>
            <person name="Itoh H."/>
            <person name="Xu Z."/>
            <person name="Masuda Y."/>
            <person name="Ushijima N."/>
            <person name="Hayakawa C."/>
            <person name="Shiratori Y."/>
            <person name="Senoo K."/>
        </authorList>
    </citation>
    <scope>NUCLEOTIDE SEQUENCE</scope>
    <source>
        <strain evidence="11">Red736</strain>
    </source>
</reference>
<evidence type="ECO:0000313" key="13">
    <source>
        <dbReference type="Proteomes" id="UP000568888"/>
    </source>
</evidence>
<organism evidence="11 13">
    <name type="scientific">Geomonas paludis</name>
    <dbReference type="NCBI Taxonomy" id="2740185"/>
    <lineage>
        <taxon>Bacteria</taxon>
        <taxon>Pseudomonadati</taxon>
        <taxon>Thermodesulfobacteriota</taxon>
        <taxon>Desulfuromonadia</taxon>
        <taxon>Geobacterales</taxon>
        <taxon>Geobacteraceae</taxon>
        <taxon>Geomonas</taxon>
    </lineage>
</organism>
<evidence type="ECO:0000256" key="5">
    <source>
        <dbReference type="ARBA" id="ARBA00023015"/>
    </source>
</evidence>
<evidence type="ECO:0000256" key="4">
    <source>
        <dbReference type="ARBA" id="ARBA00022795"/>
    </source>
</evidence>
<reference evidence="12" key="3">
    <citation type="submission" date="2022-04" db="EMBL/GenBank/DDBJ databases">
        <authorList>
            <person name="Liu G."/>
        </authorList>
    </citation>
    <scope>NUCLEOTIDE SEQUENCE</scope>
    <source>
        <strain evidence="12">RG22</strain>
    </source>
</reference>
<keyword evidence="6" id="KW-0804">Transcription</keyword>
<feature type="compositionally biased region" description="Basic and acidic residues" evidence="9">
    <location>
        <begin position="18"/>
        <end position="40"/>
    </location>
</feature>
<name>A0A6V8MWY8_9BACT</name>
<dbReference type="SUPFAM" id="SSF101498">
    <property type="entry name" value="Anti-sigma factor FlgM"/>
    <property type="match status" value="1"/>
</dbReference>
<dbReference type="InterPro" id="IPR031316">
    <property type="entry name" value="FlgM_C"/>
</dbReference>
<evidence type="ECO:0000256" key="7">
    <source>
        <dbReference type="ARBA" id="ARBA00024739"/>
    </source>
</evidence>
<evidence type="ECO:0000313" key="11">
    <source>
        <dbReference type="EMBL" id="GFO64073.1"/>
    </source>
</evidence>
<dbReference type="GO" id="GO:0044781">
    <property type="term" value="P:bacterial-type flagellum organization"/>
    <property type="evidence" value="ECO:0007669"/>
    <property type="project" value="UniProtKB-KW"/>
</dbReference>
<dbReference type="Pfam" id="PF04316">
    <property type="entry name" value="FlgM"/>
    <property type="match status" value="1"/>
</dbReference>
<keyword evidence="12" id="KW-0969">Cilium</keyword>
<proteinExistence type="inferred from homology"/>
<evidence type="ECO:0000256" key="9">
    <source>
        <dbReference type="SAM" id="MobiDB-lite"/>
    </source>
</evidence>
<dbReference type="GO" id="GO:0045892">
    <property type="term" value="P:negative regulation of DNA-templated transcription"/>
    <property type="evidence" value="ECO:0007669"/>
    <property type="project" value="InterPro"/>
</dbReference>
<evidence type="ECO:0000259" key="10">
    <source>
        <dbReference type="Pfam" id="PF04316"/>
    </source>
</evidence>
<dbReference type="InterPro" id="IPR007412">
    <property type="entry name" value="FlgM"/>
</dbReference>
<feature type="domain" description="Anti-sigma-28 factor FlgM C-terminal" evidence="10">
    <location>
        <begin position="45"/>
        <end position="88"/>
    </location>
</feature>